<accession>A0A318ZS79</accession>
<keyword evidence="2" id="KW-1185">Reference proteome</keyword>
<reference evidence="1 2" key="1">
    <citation type="submission" date="2016-12" db="EMBL/GenBank/DDBJ databases">
        <title>The genomes of Aspergillus section Nigri reveals drivers in fungal speciation.</title>
        <authorList>
            <consortium name="DOE Joint Genome Institute"/>
            <person name="Vesth T.C."/>
            <person name="Nybo J."/>
            <person name="Theobald S."/>
            <person name="Brandl J."/>
            <person name="Frisvad J.C."/>
            <person name="Nielsen K.F."/>
            <person name="Lyhne E.K."/>
            <person name="Kogle M.E."/>
            <person name="Kuo A."/>
            <person name="Riley R."/>
            <person name="Clum A."/>
            <person name="Nolan M."/>
            <person name="Lipzen A."/>
            <person name="Salamov A."/>
            <person name="Henrissat B."/>
            <person name="Wiebenga A."/>
            <person name="De Vries R.P."/>
            <person name="Grigoriev I.V."/>
            <person name="Mortensen U.H."/>
            <person name="Andersen M.R."/>
            <person name="Baker S.E."/>
        </authorList>
    </citation>
    <scope>NUCLEOTIDE SEQUENCE [LARGE SCALE GENOMIC DNA]</scope>
    <source>
        <strain evidence="1 2">JOP 1030-1</strain>
    </source>
</reference>
<dbReference type="RefSeq" id="XP_025428920.1">
    <property type="nucleotide sequence ID" value="XM_025577547.1"/>
</dbReference>
<dbReference type="OrthoDB" id="4405633at2759"/>
<evidence type="ECO:0000313" key="1">
    <source>
        <dbReference type="EMBL" id="PYH42938.1"/>
    </source>
</evidence>
<proteinExistence type="predicted"/>
<sequence>MIEKPEKLAYWKQRLTQIYPGRWGYRIRTVYPIPERSETGSPYLKLVVSYRGEPFLVFLVANAGSWTELEHSMKKELWVLRNRSWRRRRGVIANGVLVRFYRLQPPGILKAIGDPENTYREDEGDRRAIDRSLTFYKKAIQSDMQRERVMLQSSFSPSDDCLRSLPGFFDLARDVFVATQYRSPYIPHAN</sequence>
<name>A0A318ZS79_9EURO</name>
<dbReference type="EMBL" id="KZ821247">
    <property type="protein sequence ID" value="PYH42938.1"/>
    <property type="molecule type" value="Genomic_DNA"/>
</dbReference>
<dbReference type="AlphaFoldDB" id="A0A318ZS79"/>
<organism evidence="1 2">
    <name type="scientific">Aspergillus saccharolyticus JOP 1030-1</name>
    <dbReference type="NCBI Taxonomy" id="1450539"/>
    <lineage>
        <taxon>Eukaryota</taxon>
        <taxon>Fungi</taxon>
        <taxon>Dikarya</taxon>
        <taxon>Ascomycota</taxon>
        <taxon>Pezizomycotina</taxon>
        <taxon>Eurotiomycetes</taxon>
        <taxon>Eurotiomycetidae</taxon>
        <taxon>Eurotiales</taxon>
        <taxon>Aspergillaceae</taxon>
        <taxon>Aspergillus</taxon>
        <taxon>Aspergillus subgen. Circumdati</taxon>
    </lineage>
</organism>
<protein>
    <submittedName>
        <fullName evidence="1">Uncharacterized protein</fullName>
    </submittedName>
</protein>
<gene>
    <name evidence="1" type="ORF">BP01DRAFT_384891</name>
</gene>
<evidence type="ECO:0000313" key="2">
    <source>
        <dbReference type="Proteomes" id="UP000248349"/>
    </source>
</evidence>
<dbReference type="GeneID" id="37078776"/>
<dbReference type="Proteomes" id="UP000248349">
    <property type="component" value="Unassembled WGS sequence"/>
</dbReference>